<evidence type="ECO:0000256" key="2">
    <source>
        <dbReference type="ARBA" id="ARBA00023315"/>
    </source>
</evidence>
<name>A0A2M8LGU3_9BACT</name>
<evidence type="ECO:0000259" key="4">
    <source>
        <dbReference type="SMART" id="SM00563"/>
    </source>
</evidence>
<dbReference type="GO" id="GO:0006654">
    <property type="term" value="P:phosphatidic acid biosynthetic process"/>
    <property type="evidence" value="ECO:0007669"/>
    <property type="project" value="TreeGrafter"/>
</dbReference>
<comment type="caution">
    <text evidence="5">The sequence shown here is derived from an EMBL/GenBank/DDBJ whole genome shotgun (WGS) entry which is preliminary data.</text>
</comment>
<dbReference type="SMART" id="SM00563">
    <property type="entry name" value="PlsC"/>
    <property type="match status" value="1"/>
</dbReference>
<reference evidence="6" key="1">
    <citation type="submission" date="2017-09" db="EMBL/GenBank/DDBJ databases">
        <title>Depth-based differentiation of microbial function through sediment-hosted aquifers and enrichment of novel symbionts in the deep terrestrial subsurface.</title>
        <authorList>
            <person name="Probst A.J."/>
            <person name="Ladd B."/>
            <person name="Jarett J.K."/>
            <person name="Geller-Mcgrath D.E."/>
            <person name="Sieber C.M.K."/>
            <person name="Emerson J.B."/>
            <person name="Anantharaman K."/>
            <person name="Thomas B.C."/>
            <person name="Malmstrom R."/>
            <person name="Stieglmeier M."/>
            <person name="Klingl A."/>
            <person name="Woyke T."/>
            <person name="Ryan C.M."/>
            <person name="Banfield J.F."/>
        </authorList>
    </citation>
    <scope>NUCLEOTIDE SEQUENCE [LARGE SCALE GENOMIC DNA]</scope>
</reference>
<proteinExistence type="predicted"/>
<organism evidence="5 6">
    <name type="scientific">Candidatus Uhrbacteria bacterium CG10_big_fil_rev_8_21_14_0_10_48_16</name>
    <dbReference type="NCBI Taxonomy" id="1975038"/>
    <lineage>
        <taxon>Bacteria</taxon>
        <taxon>Candidatus Uhriibacteriota</taxon>
    </lineage>
</organism>
<dbReference type="Pfam" id="PF01553">
    <property type="entry name" value="Acyltransferase"/>
    <property type="match status" value="1"/>
</dbReference>
<dbReference type="Proteomes" id="UP000231436">
    <property type="component" value="Unassembled WGS sequence"/>
</dbReference>
<dbReference type="PANTHER" id="PTHR10434">
    <property type="entry name" value="1-ACYL-SN-GLYCEROL-3-PHOSPHATE ACYLTRANSFERASE"/>
    <property type="match status" value="1"/>
</dbReference>
<gene>
    <name evidence="5" type="ORF">COV05_03690</name>
</gene>
<evidence type="ECO:0000256" key="1">
    <source>
        <dbReference type="ARBA" id="ARBA00022679"/>
    </source>
</evidence>
<dbReference type="CDD" id="cd07989">
    <property type="entry name" value="LPLAT_AGPAT-like"/>
    <property type="match status" value="1"/>
</dbReference>
<keyword evidence="1" id="KW-0808">Transferase</keyword>
<accession>A0A2M8LGU3</accession>
<dbReference type="GO" id="GO:0003841">
    <property type="term" value="F:1-acylglycerol-3-phosphate O-acyltransferase activity"/>
    <property type="evidence" value="ECO:0007669"/>
    <property type="project" value="TreeGrafter"/>
</dbReference>
<dbReference type="AlphaFoldDB" id="A0A2M8LGU3"/>
<dbReference type="InterPro" id="IPR002123">
    <property type="entry name" value="Plipid/glycerol_acylTrfase"/>
</dbReference>
<feature type="transmembrane region" description="Helical" evidence="3">
    <location>
        <begin position="6"/>
        <end position="26"/>
    </location>
</feature>
<keyword evidence="2" id="KW-0012">Acyltransferase</keyword>
<evidence type="ECO:0000313" key="5">
    <source>
        <dbReference type="EMBL" id="PJE76658.1"/>
    </source>
</evidence>
<dbReference type="EMBL" id="PFEU01000017">
    <property type="protein sequence ID" value="PJE76658.1"/>
    <property type="molecule type" value="Genomic_DNA"/>
</dbReference>
<dbReference type="SUPFAM" id="SSF69593">
    <property type="entry name" value="Glycerol-3-phosphate (1)-acyltransferase"/>
    <property type="match status" value="1"/>
</dbReference>
<evidence type="ECO:0000313" key="6">
    <source>
        <dbReference type="Proteomes" id="UP000231436"/>
    </source>
</evidence>
<dbReference type="PANTHER" id="PTHR10434:SF11">
    <property type="entry name" value="1-ACYL-SN-GLYCEROL-3-PHOSPHATE ACYLTRANSFERASE"/>
    <property type="match status" value="1"/>
</dbReference>
<feature type="domain" description="Phospholipid/glycerol acyltransferase" evidence="4">
    <location>
        <begin position="83"/>
        <end position="212"/>
    </location>
</feature>
<keyword evidence="3" id="KW-1133">Transmembrane helix</keyword>
<keyword evidence="3" id="KW-0472">Membrane</keyword>
<sequence>MFKKLYAHVPMFLFGLGYILMALDLLRRRLLNMFLMATGEERRRTEMDWQFGWSRFHAWYLFKVMGIRMPIQLQGLIQKGRPCIIVANHRTILDPLIMAQVLGALGQRSVLWGIKREIGKVFPIGGSFIRAGYALLSRANGEDDKYRLRVMAQLAASEQASVALFAEGTRFDGIPREGSLYRRLREPKRGGLQVLMNELPGYPIIFVCIDWRGLRGGKTIFDGAGLLGIHGQVTVWQHSLAPGEDAQSVLDEGWTRMDELLTTPLREG</sequence>
<keyword evidence="3" id="KW-0812">Transmembrane</keyword>
<evidence type="ECO:0000256" key="3">
    <source>
        <dbReference type="SAM" id="Phobius"/>
    </source>
</evidence>
<protein>
    <recommendedName>
        <fullName evidence="4">Phospholipid/glycerol acyltransferase domain-containing protein</fullName>
    </recommendedName>
</protein>